<keyword evidence="1" id="KW-0539">Nucleus</keyword>
<dbReference type="PROSITE" id="PS51319">
    <property type="entry name" value="TFIIS_N"/>
    <property type="match status" value="1"/>
</dbReference>
<feature type="compositionally biased region" description="Low complexity" evidence="2">
    <location>
        <begin position="655"/>
        <end position="668"/>
    </location>
</feature>
<dbReference type="FunCoup" id="A0A059AWB7">
    <property type="interactions" value="2644"/>
</dbReference>
<gene>
    <name evidence="4" type="ORF">EUGRSUZ_H00969</name>
</gene>
<feature type="compositionally biased region" description="Basic and acidic residues" evidence="2">
    <location>
        <begin position="783"/>
        <end position="794"/>
    </location>
</feature>
<feature type="compositionally biased region" description="Polar residues" evidence="2">
    <location>
        <begin position="230"/>
        <end position="240"/>
    </location>
</feature>
<organism evidence="4">
    <name type="scientific">Eucalyptus grandis</name>
    <name type="common">Flooded gum</name>
    <dbReference type="NCBI Taxonomy" id="71139"/>
    <lineage>
        <taxon>Eukaryota</taxon>
        <taxon>Viridiplantae</taxon>
        <taxon>Streptophyta</taxon>
        <taxon>Embryophyta</taxon>
        <taxon>Tracheophyta</taxon>
        <taxon>Spermatophyta</taxon>
        <taxon>Magnoliopsida</taxon>
        <taxon>eudicotyledons</taxon>
        <taxon>Gunneridae</taxon>
        <taxon>Pentapetalae</taxon>
        <taxon>rosids</taxon>
        <taxon>malvids</taxon>
        <taxon>Myrtales</taxon>
        <taxon>Myrtaceae</taxon>
        <taxon>Myrtoideae</taxon>
        <taxon>Eucalypteae</taxon>
        <taxon>Eucalyptus</taxon>
    </lineage>
</organism>
<dbReference type="EMBL" id="KK198760">
    <property type="protein sequence ID" value="KCW58277.1"/>
    <property type="molecule type" value="Genomic_DNA"/>
</dbReference>
<name>A0A059AWB7_EUCGR</name>
<dbReference type="InterPro" id="IPR017923">
    <property type="entry name" value="TFIIS_N"/>
</dbReference>
<comment type="subcellular location">
    <subcellularLocation>
        <location evidence="1">Nucleus</location>
    </subcellularLocation>
</comment>
<evidence type="ECO:0000256" key="2">
    <source>
        <dbReference type="SAM" id="MobiDB-lite"/>
    </source>
</evidence>
<dbReference type="EMBL" id="KK198760">
    <property type="protein sequence ID" value="KCW58278.1"/>
    <property type="molecule type" value="Genomic_DNA"/>
</dbReference>
<feature type="compositionally biased region" description="Basic and acidic residues" evidence="2">
    <location>
        <begin position="241"/>
        <end position="251"/>
    </location>
</feature>
<dbReference type="AlphaFoldDB" id="A0A059AWB7"/>
<feature type="region of interest" description="Disordered" evidence="2">
    <location>
        <begin position="983"/>
        <end position="1024"/>
    </location>
</feature>
<dbReference type="KEGG" id="egr:104456655"/>
<accession>A0A059AWB7</accession>
<proteinExistence type="predicted"/>
<feature type="region of interest" description="Disordered" evidence="2">
    <location>
        <begin position="196"/>
        <end position="303"/>
    </location>
</feature>
<reference evidence="4" key="1">
    <citation type="submission" date="2013-07" db="EMBL/GenBank/DDBJ databases">
        <title>The genome of Eucalyptus grandis.</title>
        <authorList>
            <person name="Schmutz J."/>
            <person name="Hayes R."/>
            <person name="Myburg A."/>
            <person name="Tuskan G."/>
            <person name="Grattapaglia D."/>
            <person name="Rokhsar D.S."/>
        </authorList>
    </citation>
    <scope>NUCLEOTIDE SEQUENCE</scope>
    <source>
        <tissue evidence="4">Leaf extractions</tissue>
    </source>
</reference>
<dbReference type="STRING" id="71139.A0A059AWB7"/>
<dbReference type="InterPro" id="IPR035441">
    <property type="entry name" value="TFIIS/LEDGF_dom_sf"/>
</dbReference>
<feature type="domain" description="TFIIS N-terminal" evidence="3">
    <location>
        <begin position="73"/>
        <end position="153"/>
    </location>
</feature>
<feature type="region of interest" description="Disordered" evidence="2">
    <location>
        <begin position="653"/>
        <end position="687"/>
    </location>
</feature>
<feature type="compositionally biased region" description="Basic and acidic residues" evidence="2">
    <location>
        <begin position="675"/>
        <end position="687"/>
    </location>
</feature>
<evidence type="ECO:0000259" key="3">
    <source>
        <dbReference type="PROSITE" id="PS51319"/>
    </source>
</evidence>
<dbReference type="Gramene" id="KCW58277">
    <property type="protein sequence ID" value="KCW58277"/>
    <property type="gene ID" value="EUGRSUZ_H00969"/>
</dbReference>
<dbReference type="Gramene" id="KCW58278">
    <property type="protein sequence ID" value="KCW58278"/>
    <property type="gene ID" value="EUGRSUZ_H00969"/>
</dbReference>
<dbReference type="Gene3D" id="1.20.930.10">
    <property type="entry name" value="Conserved domain common to transcription factors TFIIS, elongin A, CRSP70"/>
    <property type="match status" value="1"/>
</dbReference>
<sequence>MTLEDFFTLTEMRDGLTVPSRVEELVSVMQKEKDYVLKNAGDAIRQWAAVASTIAATESKECLDLFVQLDGVSFIDRWLKDAEKFENDSSDSLVEESMTVLLHAIKKLDLDTGRSISSGIWITIKNLLGHRSEKVQDSARALFESWKHSEDGDNRCQEIGSAMSCDNGTEEVGNPVRESGQSACSDVNVALSNERGDAEDLATEPAGHENFPSRSPNCLQRQKVEDDQIQTHVSQLSPQKISKDADVKDRSVGPLASSPTSGPIPETNEVVKESSTCPVEGTPSLEIPGHSVPQEESGGRIRKPDTGRLYEIAKQEDKLNFSHEKLVMAEKSPFNAFELTAVPLDLDTATANAQVAGSKVSAGDDINSNSFRVGKAALGPRRTVSEVKNEKDDKGILGQCNTVLKTVEDSACSSANVQKSSVVECSTGKPDVLDIAFLRREDRGAAKEDEEHSSDDGENVAAASNSYRLGMEVRGPSVAERKRSRIELEYGIVDAIEVARQVAQEVEREMNLERDSEVGIRQRGSPEPINAKQDVLAIVPSVERAREQNDTSDASSEGEGSLINPENMNTEQDGSMHEMESSQVTEATQEPEDKMEKGMCAFDLNQEVSSDDVDCTANAVSTPVSVVSASKPAASAAGLPPAPLQFEGSLGWKNSPRSAFRPASPRRSTVAEKTVPGEESHDSKQRHTCLDIDLNVAEGGDDKAADLMPGIQIPVSSSLRSGESSVEVSSKRSERFKLDLNRIGDDGEPSISDFRGERQLLNLRNGQRSPSPASSSSTMRNFDLNDRPLFHNDFSDQGPYGGRSSQNVTSYGKPKSEPVISLFGAKVEVDKKDHVPQSLSLLNGKGLESAADAGVPRGAGFWEMGPTISYPPPWAYNGLNTGPAVSLSSTMYRPGYMVDPRVNPFVPQAIGSVSPVLSSFPQPPFMMTSAPLGLNGPGPSRAQFDPSRAQFDLNSGFTIDGVNREQPAVLRQFLVPDQGRSMEEHMRVSLQPSSSSGLGGKRKEPEGGWESYPIGFRQQQPPWK</sequence>
<dbReference type="OMA" id="QNCGEDI"/>
<feature type="compositionally biased region" description="Polar residues" evidence="2">
    <location>
        <begin position="564"/>
        <end position="573"/>
    </location>
</feature>
<evidence type="ECO:0000313" key="4">
    <source>
        <dbReference type="EMBL" id="KCW58277.1"/>
    </source>
</evidence>
<protein>
    <recommendedName>
        <fullName evidence="3">TFIIS N-terminal domain-containing protein</fullName>
    </recommendedName>
</protein>
<feature type="region of interest" description="Disordered" evidence="2">
    <location>
        <begin position="444"/>
        <end position="464"/>
    </location>
</feature>
<evidence type="ECO:0000256" key="1">
    <source>
        <dbReference type="PROSITE-ProRule" id="PRU00649"/>
    </source>
</evidence>
<dbReference type="OrthoDB" id="1595674at2759"/>
<dbReference type="SUPFAM" id="SSF47676">
    <property type="entry name" value="Conserved domain common to transcription factors TFIIS, elongin A, CRSP70"/>
    <property type="match status" value="1"/>
</dbReference>
<dbReference type="PANTHER" id="PTHR47292:SF1">
    <property type="entry name" value="TRANSCRIPTION ELONGATION FACTOR (TFIIS) FAMILY PROTEIN"/>
    <property type="match status" value="1"/>
</dbReference>
<dbReference type="Pfam" id="PF08711">
    <property type="entry name" value="Med26"/>
    <property type="match status" value="1"/>
</dbReference>
<dbReference type="PANTHER" id="PTHR47292">
    <property type="entry name" value="TRANSCRIPTION ELONGATION FACTOR (TFIIS) FAMILY PROTEIN-RELATED"/>
    <property type="match status" value="1"/>
</dbReference>
<dbReference type="eggNOG" id="ENOG502QW5B">
    <property type="taxonomic scope" value="Eukaryota"/>
</dbReference>
<feature type="region of interest" description="Disordered" evidence="2">
    <location>
        <begin position="762"/>
        <end position="813"/>
    </location>
</feature>
<dbReference type="GO" id="GO:0005634">
    <property type="term" value="C:nucleus"/>
    <property type="evidence" value="ECO:0007669"/>
    <property type="project" value="UniProtKB-SubCell"/>
</dbReference>
<feature type="region of interest" description="Disordered" evidence="2">
    <location>
        <begin position="543"/>
        <end position="593"/>
    </location>
</feature>